<dbReference type="AlphaFoldDB" id="A0A8D8VQ29"/>
<proteinExistence type="predicted"/>
<dbReference type="EMBL" id="HBUF01077233">
    <property type="protein sequence ID" value="CAG6631566.1"/>
    <property type="molecule type" value="Transcribed_RNA"/>
</dbReference>
<sequence>MCLGFCFFCRQMFDLMRTLGPSEFLQPQYRHLLQENNMSETEFRSKFQRWMGVAEEQPVPMAMHFMADLINSSELHHYMFNGSTPDGPRLAPEELEGACSQCQATWYNRTHSCSHNLTGTTERGTGFQKAALKF</sequence>
<protein>
    <submittedName>
        <fullName evidence="1">Uncharacterized protein</fullName>
    </submittedName>
</protein>
<reference evidence="1" key="1">
    <citation type="submission" date="2021-05" db="EMBL/GenBank/DDBJ databases">
        <authorList>
            <person name="Alioto T."/>
            <person name="Alioto T."/>
            <person name="Gomez Garrido J."/>
        </authorList>
    </citation>
    <scope>NUCLEOTIDE SEQUENCE</scope>
</reference>
<evidence type="ECO:0000313" key="1">
    <source>
        <dbReference type="EMBL" id="CAG6631562.1"/>
    </source>
</evidence>
<name>A0A8D8VQ29_9HEMI</name>
<organism evidence="1">
    <name type="scientific">Cacopsylla melanoneura</name>
    <dbReference type="NCBI Taxonomy" id="428564"/>
    <lineage>
        <taxon>Eukaryota</taxon>
        <taxon>Metazoa</taxon>
        <taxon>Ecdysozoa</taxon>
        <taxon>Arthropoda</taxon>
        <taxon>Hexapoda</taxon>
        <taxon>Insecta</taxon>
        <taxon>Pterygota</taxon>
        <taxon>Neoptera</taxon>
        <taxon>Paraneoptera</taxon>
        <taxon>Hemiptera</taxon>
        <taxon>Sternorrhyncha</taxon>
        <taxon>Psylloidea</taxon>
        <taxon>Psyllidae</taxon>
        <taxon>Psyllinae</taxon>
        <taxon>Cacopsylla</taxon>
    </lineage>
</organism>
<dbReference type="EMBL" id="HBUF01077231">
    <property type="protein sequence ID" value="CAG6631562.1"/>
    <property type="molecule type" value="Transcribed_RNA"/>
</dbReference>
<accession>A0A8D8VQ29</accession>